<dbReference type="SUPFAM" id="SSF46785">
    <property type="entry name" value="Winged helix' DNA-binding domain"/>
    <property type="match status" value="1"/>
</dbReference>
<dbReference type="Proteomes" id="UP000029093">
    <property type="component" value="Unassembled WGS sequence"/>
</dbReference>
<evidence type="ECO:0000256" key="1">
    <source>
        <dbReference type="ARBA" id="ARBA00006479"/>
    </source>
</evidence>
<dbReference type="Gene3D" id="1.10.10.10">
    <property type="entry name" value="Winged helix-like DNA-binding domain superfamily/Winged helix DNA-binding domain"/>
    <property type="match status" value="1"/>
</dbReference>
<feature type="compositionally biased region" description="Basic and acidic residues" evidence="2">
    <location>
        <begin position="10"/>
        <end position="20"/>
    </location>
</feature>
<accession>A0A086ZL31</accession>
<comment type="caution">
    <text evidence="3">The sequence shown here is derived from an EMBL/GenBank/DDBJ whole genome shotgun (WGS) entry which is preliminary data.</text>
</comment>
<comment type="similarity">
    <text evidence="1">Belongs to the ROK (NagC/XylR) family.</text>
</comment>
<dbReference type="PANTHER" id="PTHR18964:SF149">
    <property type="entry name" value="BIFUNCTIONAL UDP-N-ACETYLGLUCOSAMINE 2-EPIMERASE_N-ACETYLMANNOSAMINE KINASE"/>
    <property type="match status" value="1"/>
</dbReference>
<dbReference type="Pfam" id="PF00480">
    <property type="entry name" value="ROK"/>
    <property type="match status" value="1"/>
</dbReference>
<reference evidence="3 4" key="1">
    <citation type="submission" date="2014-03" db="EMBL/GenBank/DDBJ databases">
        <title>Genomics of Bifidobacteria.</title>
        <authorList>
            <person name="Ventura M."/>
            <person name="Milani C."/>
            <person name="Lugli G.A."/>
        </authorList>
    </citation>
    <scope>NUCLEOTIDE SEQUENCE [LARGE SCALE GENOMIC DNA]</scope>
    <source>
        <strain evidence="3 4">LMG 10736</strain>
    </source>
</reference>
<dbReference type="InterPro" id="IPR000600">
    <property type="entry name" value="ROK"/>
</dbReference>
<gene>
    <name evidence="3" type="ORF">BBOU_1204</name>
</gene>
<keyword evidence="4" id="KW-1185">Reference proteome</keyword>
<feature type="region of interest" description="Disordered" evidence="2">
    <location>
        <begin position="1"/>
        <end position="23"/>
    </location>
</feature>
<dbReference type="Gene3D" id="3.30.420.40">
    <property type="match status" value="2"/>
</dbReference>
<organism evidence="3 4">
    <name type="scientific">Bifidobacterium boum</name>
    <dbReference type="NCBI Taxonomy" id="78343"/>
    <lineage>
        <taxon>Bacteria</taxon>
        <taxon>Bacillati</taxon>
        <taxon>Actinomycetota</taxon>
        <taxon>Actinomycetes</taxon>
        <taxon>Bifidobacteriales</taxon>
        <taxon>Bifidobacteriaceae</taxon>
        <taxon>Bifidobacterium</taxon>
    </lineage>
</organism>
<dbReference type="GeneID" id="303204312"/>
<dbReference type="EMBL" id="JGYQ01000015">
    <property type="protein sequence ID" value="KFI47231.1"/>
    <property type="molecule type" value="Genomic_DNA"/>
</dbReference>
<dbReference type="SUPFAM" id="SSF53067">
    <property type="entry name" value="Actin-like ATPase domain"/>
    <property type="match status" value="1"/>
</dbReference>
<proteinExistence type="inferred from homology"/>
<dbReference type="InterPro" id="IPR043129">
    <property type="entry name" value="ATPase_NBD"/>
</dbReference>
<dbReference type="InterPro" id="IPR036390">
    <property type="entry name" value="WH_DNA-bd_sf"/>
</dbReference>
<evidence type="ECO:0000256" key="2">
    <source>
        <dbReference type="SAM" id="MobiDB-lite"/>
    </source>
</evidence>
<evidence type="ECO:0000313" key="4">
    <source>
        <dbReference type="Proteomes" id="UP000029093"/>
    </source>
</evidence>
<dbReference type="InterPro" id="IPR036388">
    <property type="entry name" value="WH-like_DNA-bd_sf"/>
</dbReference>
<protein>
    <submittedName>
        <fullName evidence="3">Putative NagC/XylR-type transcriptional regulator</fullName>
    </submittedName>
</protein>
<feature type="region of interest" description="Disordered" evidence="2">
    <location>
        <begin position="81"/>
        <end position="106"/>
    </location>
</feature>
<sequence>MTAYATDAQKSAESDDDNRQTTDIQWFTGSPQTHRVARAIAQYGPIARTTLAQLLGVSQGALSRITSDLIYEGVIEELPDDATEQGKLPQGFTPKEPREKRGRPQTNLRLRAGERTFLGVNIHGSEVSIVAVDALCRPVGPCRTLTLESTKPQDVATLIGSAIQDYRRAITPSPVAVGLSFGGHAEDDRYVTYAPFLHWDGRVDAAGAIEQTGGLPTAVFNDLDSLLQYESWFGAGIGVRRFAVVTIGAGVGYSLAEDGMPVDYPDKSYGLAGHILVDPEGPRCYAGHTGCSQCLTNDSLAEEYSALVGHMVTFDQFAADAQEGTAQARQLLNRLCFRLGVLVSMVANFAMPSKVLISGESSFLAKMNQESIRSGINWYRPSQAATVDFEILDFSWESWAKAAAARAIARYIG</sequence>
<dbReference type="AlphaFoldDB" id="A0A086ZL31"/>
<dbReference type="RefSeq" id="WP_152595598.1">
    <property type="nucleotide sequence ID" value="NZ_JGYQ01000015.1"/>
</dbReference>
<dbReference type="PANTHER" id="PTHR18964">
    <property type="entry name" value="ROK (REPRESSOR, ORF, KINASE) FAMILY"/>
    <property type="match status" value="1"/>
</dbReference>
<evidence type="ECO:0000313" key="3">
    <source>
        <dbReference type="EMBL" id="KFI47231.1"/>
    </source>
</evidence>
<name>A0A086ZL31_9BIFI</name>